<dbReference type="RefSeq" id="WP_238285118.1">
    <property type="nucleotide sequence ID" value="NZ_BPQS01000002.1"/>
</dbReference>
<keyword evidence="2" id="KW-1185">Reference proteome</keyword>
<protein>
    <submittedName>
        <fullName evidence="1">Uncharacterized protein</fullName>
    </submittedName>
</protein>
<name>A0ABT8ARK9_9HYPH</name>
<evidence type="ECO:0000313" key="2">
    <source>
        <dbReference type="Proteomes" id="UP001244297"/>
    </source>
</evidence>
<reference evidence="2" key="1">
    <citation type="journal article" date="2019" name="Int. J. Syst. Evol. Microbiol.">
        <title>The Global Catalogue of Microorganisms (GCM) 10K type strain sequencing project: providing services to taxonomists for standard genome sequencing and annotation.</title>
        <authorList>
            <consortium name="The Broad Institute Genomics Platform"/>
            <consortium name="The Broad Institute Genome Sequencing Center for Infectious Disease"/>
            <person name="Wu L."/>
            <person name="Ma J."/>
        </authorList>
    </citation>
    <scope>NUCLEOTIDE SEQUENCE [LARGE SCALE GENOMIC DNA]</scope>
    <source>
        <strain evidence="2">CECT 7806</strain>
    </source>
</reference>
<gene>
    <name evidence="1" type="ORF">QWZ18_17115</name>
</gene>
<dbReference type="Proteomes" id="UP001244297">
    <property type="component" value="Unassembled WGS sequence"/>
</dbReference>
<proteinExistence type="predicted"/>
<sequence length="299" mass="33014">MATDQLSLYLDIEEGQRVDLEVISKTSLAVLATIKDIAAFVDPFSDVSLDLVDTAEGSLWLNTRTKINRYVGDPKKTAAAILLAAVTWIGHEVWDTAKGKIKDHVWEDVFGKDAGGLTDKDKQDISDIVVQAIRAKAGQKKSQEVFSELERDTAVKGAAVTGSNVRKPKHVVPRSEFYTRGGYGTVETLPARKRTTTEPTKVVLISPVLEPGTRRWKFKIGKSEFGAPVKDKPFVDDVLSGHLPIVMKSNVQMTVLLETVEEDKGKGWVPVERTVLKVLSAPTQFMNRQTSLPLDDQEE</sequence>
<organism evidence="1 2">
    <name type="scientific">Methylobacterium longum</name>
    <dbReference type="NCBI Taxonomy" id="767694"/>
    <lineage>
        <taxon>Bacteria</taxon>
        <taxon>Pseudomonadati</taxon>
        <taxon>Pseudomonadota</taxon>
        <taxon>Alphaproteobacteria</taxon>
        <taxon>Hyphomicrobiales</taxon>
        <taxon>Methylobacteriaceae</taxon>
        <taxon>Methylobacterium</taxon>
    </lineage>
</organism>
<dbReference type="EMBL" id="JAUFPT010000058">
    <property type="protein sequence ID" value="MDN3572337.1"/>
    <property type="molecule type" value="Genomic_DNA"/>
</dbReference>
<accession>A0ABT8ARK9</accession>
<evidence type="ECO:0000313" key="1">
    <source>
        <dbReference type="EMBL" id="MDN3572337.1"/>
    </source>
</evidence>
<comment type="caution">
    <text evidence="1">The sequence shown here is derived from an EMBL/GenBank/DDBJ whole genome shotgun (WGS) entry which is preliminary data.</text>
</comment>